<reference evidence="1" key="1">
    <citation type="submission" date="2023-03" db="EMBL/GenBank/DDBJ databases">
        <title>Chromosome-scale reference genome and RAD-based genetic map of yellow starthistle (Centaurea solstitialis) reveal putative structural variation and QTLs associated with invader traits.</title>
        <authorList>
            <person name="Reatini B."/>
            <person name="Cang F.A."/>
            <person name="Jiang Q."/>
            <person name="Mckibben M.T.W."/>
            <person name="Barker M.S."/>
            <person name="Rieseberg L.H."/>
            <person name="Dlugosch K.M."/>
        </authorList>
    </citation>
    <scope>NUCLEOTIDE SEQUENCE</scope>
    <source>
        <strain evidence="1">CAN-66</strain>
        <tissue evidence="1">Leaf</tissue>
    </source>
</reference>
<dbReference type="Proteomes" id="UP001172457">
    <property type="component" value="Chromosome 2"/>
</dbReference>
<gene>
    <name evidence="1" type="ORF">OSB04_008006</name>
</gene>
<evidence type="ECO:0000313" key="2">
    <source>
        <dbReference type="Proteomes" id="UP001172457"/>
    </source>
</evidence>
<comment type="caution">
    <text evidence="1">The sequence shown here is derived from an EMBL/GenBank/DDBJ whole genome shotgun (WGS) entry which is preliminary data.</text>
</comment>
<dbReference type="EMBL" id="JARYMX010000002">
    <property type="protein sequence ID" value="KAJ9562846.1"/>
    <property type="molecule type" value="Genomic_DNA"/>
</dbReference>
<proteinExistence type="predicted"/>
<evidence type="ECO:0000313" key="1">
    <source>
        <dbReference type="EMBL" id="KAJ9562846.1"/>
    </source>
</evidence>
<name>A0AA38TYQ6_9ASTR</name>
<keyword evidence="2" id="KW-1185">Reference proteome</keyword>
<protein>
    <submittedName>
        <fullName evidence="1">Uncharacterized protein</fullName>
    </submittedName>
</protein>
<dbReference type="AlphaFoldDB" id="A0AA38TYQ6"/>
<accession>A0AA38TYQ6</accession>
<organism evidence="1 2">
    <name type="scientific">Centaurea solstitialis</name>
    <name type="common">yellow star-thistle</name>
    <dbReference type="NCBI Taxonomy" id="347529"/>
    <lineage>
        <taxon>Eukaryota</taxon>
        <taxon>Viridiplantae</taxon>
        <taxon>Streptophyta</taxon>
        <taxon>Embryophyta</taxon>
        <taxon>Tracheophyta</taxon>
        <taxon>Spermatophyta</taxon>
        <taxon>Magnoliopsida</taxon>
        <taxon>eudicotyledons</taxon>
        <taxon>Gunneridae</taxon>
        <taxon>Pentapetalae</taxon>
        <taxon>asterids</taxon>
        <taxon>campanulids</taxon>
        <taxon>Asterales</taxon>
        <taxon>Asteraceae</taxon>
        <taxon>Carduoideae</taxon>
        <taxon>Cardueae</taxon>
        <taxon>Centaureinae</taxon>
        <taxon>Centaurea</taxon>
    </lineage>
</organism>
<sequence length="106" mass="12063">MLETRENGIFEGLKIGKEEVEMTHLQYVDDVIFFEIQAWSRGLGCVYGELPFSYHGLSVGSNMCKIESWKEVIKSPRGVIGGLEKVRLGFFWGGGRVRTQIELLHQ</sequence>